<accession>A0A699UWB7</accession>
<organism evidence="1">
    <name type="scientific">Tanacetum cinerariifolium</name>
    <name type="common">Dalmatian daisy</name>
    <name type="synonym">Chrysanthemum cinerariifolium</name>
    <dbReference type="NCBI Taxonomy" id="118510"/>
    <lineage>
        <taxon>Eukaryota</taxon>
        <taxon>Viridiplantae</taxon>
        <taxon>Streptophyta</taxon>
        <taxon>Embryophyta</taxon>
        <taxon>Tracheophyta</taxon>
        <taxon>Spermatophyta</taxon>
        <taxon>Magnoliopsida</taxon>
        <taxon>eudicotyledons</taxon>
        <taxon>Gunneridae</taxon>
        <taxon>Pentapetalae</taxon>
        <taxon>asterids</taxon>
        <taxon>campanulids</taxon>
        <taxon>Asterales</taxon>
        <taxon>Asteraceae</taxon>
        <taxon>Asteroideae</taxon>
        <taxon>Anthemideae</taxon>
        <taxon>Anthemidinae</taxon>
        <taxon>Tanacetum</taxon>
    </lineage>
</organism>
<reference evidence="1" key="1">
    <citation type="journal article" date="2019" name="Sci. Rep.">
        <title>Draft genome of Tanacetum cinerariifolium, the natural source of mosquito coil.</title>
        <authorList>
            <person name="Yamashiro T."/>
            <person name="Shiraishi A."/>
            <person name="Satake H."/>
            <person name="Nakayama K."/>
        </authorList>
    </citation>
    <scope>NUCLEOTIDE SEQUENCE</scope>
</reference>
<dbReference type="EMBL" id="BKCJ011362962">
    <property type="protein sequence ID" value="GFD25726.1"/>
    <property type="molecule type" value="Genomic_DNA"/>
</dbReference>
<name>A0A699UWB7_TANCI</name>
<comment type="caution">
    <text evidence="1">The sequence shown here is derived from an EMBL/GenBank/DDBJ whole genome shotgun (WGS) entry which is preliminary data.</text>
</comment>
<proteinExistence type="predicted"/>
<gene>
    <name evidence="1" type="ORF">Tci_897695</name>
</gene>
<protein>
    <submittedName>
        <fullName evidence="1">Uncharacterized protein</fullName>
    </submittedName>
</protein>
<sequence length="97" mass="11028">LHLVKVFTISGYVTSATKDVKMFESRFSIIDVVIWCLFMSGGDERSIMGVTCGCYRFNPKEESACLEVKSIVRAASTRVWFRLSTTLFYWGVRAIDV</sequence>
<evidence type="ECO:0000313" key="1">
    <source>
        <dbReference type="EMBL" id="GFD25726.1"/>
    </source>
</evidence>
<feature type="non-terminal residue" evidence="1">
    <location>
        <position position="1"/>
    </location>
</feature>
<dbReference type="AlphaFoldDB" id="A0A699UWB7"/>